<reference evidence="1 2" key="1">
    <citation type="journal article" date="2017" name="BMC Genomics">
        <title>Genomic characterization of two novel pathogenic avipoxviruses isolated from pacific shearwaters (Ardenna spp.).</title>
        <authorList>
            <person name="Sarker S."/>
            <person name="Das S."/>
            <person name="Lavers J.L."/>
            <person name="Hutton I."/>
            <person name="Helbig K."/>
            <person name="Imbery J."/>
            <person name="Upton C."/>
            <person name="Raidal S.R."/>
        </authorList>
    </citation>
    <scope>NUCLEOTIDE SEQUENCE [LARGE SCALE GENOMIC DNA]</scope>
    <source>
        <strain evidence="1 2">SWPV-1</strain>
    </source>
</reference>
<gene>
    <name evidence="1" type="primary">SWPV1-177</name>
</gene>
<accession>A0A1V0S7Z7</accession>
<organism evidence="1 2">
    <name type="scientific">Shearwaterpox virus</name>
    <dbReference type="NCBI Taxonomy" id="1974596"/>
    <lineage>
        <taxon>Viruses</taxon>
        <taxon>Varidnaviria</taxon>
        <taxon>Bamfordvirae</taxon>
        <taxon>Nucleocytoviricota</taxon>
        <taxon>Pokkesviricetes</taxon>
        <taxon>Chitovirales</taxon>
        <taxon>Poxviridae</taxon>
        <taxon>Chordopoxvirinae</taxon>
        <taxon>Avipoxvirus</taxon>
        <taxon>Avipoxvirus canarypox</taxon>
        <taxon>Canarypox virus</taxon>
    </lineage>
</organism>
<dbReference type="EMBL" id="KX857216">
    <property type="protein sequence ID" value="ARF02752.1"/>
    <property type="molecule type" value="Genomic_DNA"/>
</dbReference>
<evidence type="ECO:0000313" key="2">
    <source>
        <dbReference type="Proteomes" id="UP000315116"/>
    </source>
</evidence>
<protein>
    <submittedName>
        <fullName evidence="1">SWPV1-177</fullName>
    </submittedName>
</protein>
<name>A0A1V0S7Z7_CNPV</name>
<sequence length="197" mass="22348">MVQYKIYGLLLFILITHKISAKVPICPHNMFDYRRASGSIISVLAPKDHASPIIAMDAYHNVTSCRYNKYCTFFDFCMAGAVNITYGRKHIEMVYYFFVKAMTRDDYTKVTQEITLNHLDDLRVKPLSVSFMPLDKSKIKIPVKHECRNGKVSNTVRNVCGSNSNAATSYSKEHGNINLILAKSRTSTKKVTHSKKG</sequence>
<proteinExistence type="predicted"/>
<dbReference type="Proteomes" id="UP000315116">
    <property type="component" value="Segment"/>
</dbReference>
<evidence type="ECO:0000313" key="1">
    <source>
        <dbReference type="EMBL" id="ARF02752.1"/>
    </source>
</evidence>